<keyword evidence="3" id="KW-1003">Cell membrane</keyword>
<feature type="transmembrane region" description="Helical" evidence="9">
    <location>
        <begin position="20"/>
        <end position="40"/>
    </location>
</feature>
<keyword evidence="6 12" id="KW-0067">ATP-binding</keyword>
<evidence type="ECO:0000313" key="12">
    <source>
        <dbReference type="EMBL" id="CUQ87383.1"/>
    </source>
</evidence>
<evidence type="ECO:0000256" key="5">
    <source>
        <dbReference type="ARBA" id="ARBA00022741"/>
    </source>
</evidence>
<accession>A0A174ZIY0</accession>
<gene>
    <name evidence="12" type="primary">yheI</name>
    <name evidence="12" type="ORF">ERS852540_01486</name>
</gene>
<evidence type="ECO:0000259" key="11">
    <source>
        <dbReference type="PROSITE" id="PS50929"/>
    </source>
</evidence>
<dbReference type="InterPro" id="IPR039421">
    <property type="entry name" value="Type_1_exporter"/>
</dbReference>
<dbReference type="AlphaFoldDB" id="A0A174ZIY0"/>
<keyword evidence="2" id="KW-0813">Transport</keyword>
<keyword evidence="8 9" id="KW-0472">Membrane</keyword>
<dbReference type="PANTHER" id="PTHR43394">
    <property type="entry name" value="ATP-DEPENDENT PERMEASE MDL1, MITOCHONDRIAL"/>
    <property type="match status" value="1"/>
</dbReference>
<protein>
    <submittedName>
        <fullName evidence="12">Probable multidrug resistance ABC transporter ATP-binding/permease protein YheI</fullName>
        <ecNumber evidence="12">3.6.3.-</ecNumber>
    </submittedName>
</protein>
<evidence type="ECO:0000256" key="1">
    <source>
        <dbReference type="ARBA" id="ARBA00004651"/>
    </source>
</evidence>
<dbReference type="CDD" id="cd18548">
    <property type="entry name" value="ABC_6TM_Tm287_like"/>
    <property type="match status" value="1"/>
</dbReference>
<dbReference type="FunFam" id="3.40.50.300:FF:000221">
    <property type="entry name" value="Multidrug ABC transporter ATP-binding protein"/>
    <property type="match status" value="1"/>
</dbReference>
<dbReference type="PROSITE" id="PS00211">
    <property type="entry name" value="ABC_TRANSPORTER_1"/>
    <property type="match status" value="1"/>
</dbReference>
<dbReference type="InterPro" id="IPR036640">
    <property type="entry name" value="ABC1_TM_sf"/>
</dbReference>
<dbReference type="SUPFAM" id="SSF90123">
    <property type="entry name" value="ABC transporter transmembrane region"/>
    <property type="match status" value="1"/>
</dbReference>
<evidence type="ECO:0000256" key="6">
    <source>
        <dbReference type="ARBA" id="ARBA00022840"/>
    </source>
</evidence>
<dbReference type="EMBL" id="CZBY01000011">
    <property type="protein sequence ID" value="CUQ87383.1"/>
    <property type="molecule type" value="Genomic_DNA"/>
</dbReference>
<name>A0A174ZIY0_9FIRM</name>
<dbReference type="InterPro" id="IPR003593">
    <property type="entry name" value="AAA+_ATPase"/>
</dbReference>
<dbReference type="GO" id="GO:0005886">
    <property type="term" value="C:plasma membrane"/>
    <property type="evidence" value="ECO:0007669"/>
    <property type="project" value="UniProtKB-SubCell"/>
</dbReference>
<feature type="transmembrane region" description="Helical" evidence="9">
    <location>
        <begin position="125"/>
        <end position="149"/>
    </location>
</feature>
<evidence type="ECO:0000256" key="4">
    <source>
        <dbReference type="ARBA" id="ARBA00022692"/>
    </source>
</evidence>
<dbReference type="STRING" id="39492.ERS852540_01486"/>
<dbReference type="PANTHER" id="PTHR43394:SF1">
    <property type="entry name" value="ATP-BINDING CASSETTE SUB-FAMILY B MEMBER 10, MITOCHONDRIAL"/>
    <property type="match status" value="1"/>
</dbReference>
<dbReference type="GO" id="GO:0016887">
    <property type="term" value="F:ATP hydrolysis activity"/>
    <property type="evidence" value="ECO:0007669"/>
    <property type="project" value="InterPro"/>
</dbReference>
<dbReference type="InterPro" id="IPR027417">
    <property type="entry name" value="P-loop_NTPase"/>
</dbReference>
<dbReference type="Pfam" id="PF00005">
    <property type="entry name" value="ABC_tran"/>
    <property type="match status" value="1"/>
</dbReference>
<dbReference type="SUPFAM" id="SSF52540">
    <property type="entry name" value="P-loop containing nucleoside triphosphate hydrolases"/>
    <property type="match status" value="1"/>
</dbReference>
<dbReference type="GO" id="GO:0005524">
    <property type="term" value="F:ATP binding"/>
    <property type="evidence" value="ECO:0007669"/>
    <property type="project" value="UniProtKB-KW"/>
</dbReference>
<dbReference type="SMART" id="SM00382">
    <property type="entry name" value="AAA"/>
    <property type="match status" value="1"/>
</dbReference>
<dbReference type="PROSITE" id="PS50929">
    <property type="entry name" value="ABC_TM1F"/>
    <property type="match status" value="1"/>
</dbReference>
<feature type="domain" description="ABC transporter" evidence="10">
    <location>
        <begin position="333"/>
        <end position="568"/>
    </location>
</feature>
<dbReference type="InterPro" id="IPR003439">
    <property type="entry name" value="ABC_transporter-like_ATP-bd"/>
</dbReference>
<sequence length="583" mass="64203">MLKLVKYLKKYRKNVILGPIFKLTEAVFELIVPLVMAKIIDIGIAHKDSGYIWKMGGVLVLLGVCGLGFALICQYVASVASQGFGTELRRELYHHINTLSHKEVDEFGTPSLITRLTSDINQLQVAVAMLIRLVVRAPFLVIGSTIMAFMIDVKLALIFVLVIPLVAIVMWLVTTRTIPFFKSIQKKLDKTSLITRENLVGARAVRAFSKQQHEIERFRDNAEDIEKAAVRAGKISALLSPVNAIILNLAIVAIIWFGGFSVNVGDLTQGQVIALVNYMNQILLALVVVANLVVIFTKSAACAARVNEVLDTKPSVTETDSAEENGDNSAPAVKFDKVYFSYHDNSEYALEDISFTAEKGQTIGIIGGTGSGKSTLINLIPRFYDASDGLVEVYGTDVRKYSLNRLRKKIAVVPQKAVLFSGTIRENMKWGGDNITDEQIWRALKISQAYEFVEKLENGLDYEILQGGKNLSGGQKQRLTIARAIAADPEILILDDSASALDFATDAKLRTAIKENCSDMTVFIISQRANTVKNADQIIVLDDGKTVGIGTHKELLQSCTDYCQICLTQFSAEELEKEINGDE</sequence>
<feature type="transmembrane region" description="Helical" evidence="9">
    <location>
        <begin position="237"/>
        <end position="258"/>
    </location>
</feature>
<dbReference type="Proteomes" id="UP000095662">
    <property type="component" value="Unassembled WGS sequence"/>
</dbReference>
<dbReference type="GO" id="GO:0015421">
    <property type="term" value="F:ABC-type oligopeptide transporter activity"/>
    <property type="evidence" value="ECO:0007669"/>
    <property type="project" value="TreeGrafter"/>
</dbReference>
<dbReference type="PROSITE" id="PS50893">
    <property type="entry name" value="ABC_TRANSPORTER_2"/>
    <property type="match status" value="1"/>
</dbReference>
<feature type="transmembrane region" description="Helical" evidence="9">
    <location>
        <begin position="155"/>
        <end position="173"/>
    </location>
</feature>
<comment type="subcellular location">
    <subcellularLocation>
        <location evidence="1">Cell membrane</location>
        <topology evidence="1">Multi-pass membrane protein</topology>
    </subcellularLocation>
</comment>
<dbReference type="Gene3D" id="1.20.1560.10">
    <property type="entry name" value="ABC transporter type 1, transmembrane domain"/>
    <property type="match status" value="1"/>
</dbReference>
<reference evidence="12 13" key="1">
    <citation type="submission" date="2015-09" db="EMBL/GenBank/DDBJ databases">
        <authorList>
            <consortium name="Pathogen Informatics"/>
        </authorList>
    </citation>
    <scope>NUCLEOTIDE SEQUENCE [LARGE SCALE GENOMIC DNA]</scope>
    <source>
        <strain evidence="12 13">2789STDY5834928</strain>
    </source>
</reference>
<evidence type="ECO:0000256" key="3">
    <source>
        <dbReference type="ARBA" id="ARBA00022475"/>
    </source>
</evidence>
<keyword evidence="4 9" id="KW-0812">Transmembrane</keyword>
<dbReference type="InterPro" id="IPR011527">
    <property type="entry name" value="ABC1_TM_dom"/>
</dbReference>
<dbReference type="InterPro" id="IPR017871">
    <property type="entry name" value="ABC_transporter-like_CS"/>
</dbReference>
<feature type="transmembrane region" description="Helical" evidence="9">
    <location>
        <begin position="278"/>
        <end position="297"/>
    </location>
</feature>
<dbReference type="Pfam" id="PF00664">
    <property type="entry name" value="ABC_membrane"/>
    <property type="match status" value="1"/>
</dbReference>
<dbReference type="EC" id="3.6.3.-" evidence="12"/>
<proteinExistence type="predicted"/>
<evidence type="ECO:0000313" key="13">
    <source>
        <dbReference type="Proteomes" id="UP000095662"/>
    </source>
</evidence>
<evidence type="ECO:0000256" key="7">
    <source>
        <dbReference type="ARBA" id="ARBA00022989"/>
    </source>
</evidence>
<feature type="transmembrane region" description="Helical" evidence="9">
    <location>
        <begin position="52"/>
        <end position="80"/>
    </location>
</feature>
<evidence type="ECO:0000256" key="9">
    <source>
        <dbReference type="SAM" id="Phobius"/>
    </source>
</evidence>
<keyword evidence="12" id="KW-0378">Hydrolase</keyword>
<dbReference type="Gene3D" id="3.40.50.300">
    <property type="entry name" value="P-loop containing nucleotide triphosphate hydrolases"/>
    <property type="match status" value="1"/>
</dbReference>
<keyword evidence="7 9" id="KW-1133">Transmembrane helix</keyword>
<organism evidence="12 13">
    <name type="scientific">[Eubacterium] siraeum</name>
    <dbReference type="NCBI Taxonomy" id="39492"/>
    <lineage>
        <taxon>Bacteria</taxon>
        <taxon>Bacillati</taxon>
        <taxon>Bacillota</taxon>
        <taxon>Clostridia</taxon>
        <taxon>Eubacteriales</taxon>
        <taxon>Oscillospiraceae</taxon>
        <taxon>Oscillospiraceae incertae sedis</taxon>
    </lineage>
</organism>
<feature type="domain" description="ABC transmembrane type-1" evidence="11">
    <location>
        <begin position="16"/>
        <end position="298"/>
    </location>
</feature>
<keyword evidence="5" id="KW-0547">Nucleotide-binding</keyword>
<evidence type="ECO:0000256" key="8">
    <source>
        <dbReference type="ARBA" id="ARBA00023136"/>
    </source>
</evidence>
<evidence type="ECO:0000256" key="2">
    <source>
        <dbReference type="ARBA" id="ARBA00022448"/>
    </source>
</evidence>
<evidence type="ECO:0000259" key="10">
    <source>
        <dbReference type="PROSITE" id="PS50893"/>
    </source>
</evidence>
<dbReference type="OrthoDB" id="9762778at2"/>